<dbReference type="Gramene" id="GBG84130">
    <property type="protein sequence ID" value="GBG84130"/>
    <property type="gene ID" value="CBR_g38005"/>
</dbReference>
<dbReference type="EMBL" id="BFEA01000464">
    <property type="protein sequence ID" value="GBG84130.1"/>
    <property type="molecule type" value="Genomic_DNA"/>
</dbReference>
<reference evidence="1 2" key="1">
    <citation type="journal article" date="2018" name="Cell">
        <title>The Chara Genome: Secondary Complexity and Implications for Plant Terrestrialization.</title>
        <authorList>
            <person name="Nishiyama T."/>
            <person name="Sakayama H."/>
            <person name="Vries J.D."/>
            <person name="Buschmann H."/>
            <person name="Saint-Marcoux D."/>
            <person name="Ullrich K.K."/>
            <person name="Haas F.B."/>
            <person name="Vanderstraeten L."/>
            <person name="Becker D."/>
            <person name="Lang D."/>
            <person name="Vosolsobe S."/>
            <person name="Rombauts S."/>
            <person name="Wilhelmsson P.K.I."/>
            <person name="Janitza P."/>
            <person name="Kern R."/>
            <person name="Heyl A."/>
            <person name="Rumpler F."/>
            <person name="Villalobos L.I.A.C."/>
            <person name="Clay J.M."/>
            <person name="Skokan R."/>
            <person name="Toyoda A."/>
            <person name="Suzuki Y."/>
            <person name="Kagoshima H."/>
            <person name="Schijlen E."/>
            <person name="Tajeshwar N."/>
            <person name="Catarino B."/>
            <person name="Hetherington A.J."/>
            <person name="Saltykova A."/>
            <person name="Bonnot C."/>
            <person name="Breuninger H."/>
            <person name="Symeonidi A."/>
            <person name="Radhakrishnan G.V."/>
            <person name="Van Nieuwerburgh F."/>
            <person name="Deforce D."/>
            <person name="Chang C."/>
            <person name="Karol K.G."/>
            <person name="Hedrich R."/>
            <person name="Ulvskov P."/>
            <person name="Glockner G."/>
            <person name="Delwiche C.F."/>
            <person name="Petrasek J."/>
            <person name="Van de Peer Y."/>
            <person name="Friml J."/>
            <person name="Beilby M."/>
            <person name="Dolan L."/>
            <person name="Kohara Y."/>
            <person name="Sugano S."/>
            <person name="Fujiyama A."/>
            <person name="Delaux P.-M."/>
            <person name="Quint M."/>
            <person name="TheiBen G."/>
            <person name="Hagemann M."/>
            <person name="Harholt J."/>
            <person name="Dunand C."/>
            <person name="Zachgo S."/>
            <person name="Langdale J."/>
            <person name="Maumus F."/>
            <person name="Straeten D.V.D."/>
            <person name="Gould S.B."/>
            <person name="Rensing S.A."/>
        </authorList>
    </citation>
    <scope>NUCLEOTIDE SEQUENCE [LARGE SCALE GENOMIC DNA]</scope>
    <source>
        <strain evidence="1 2">S276</strain>
    </source>
</reference>
<sequence length="143" mass="15514">MSFSEEGVIGKQRCFALSNLTPFGFGLGIVMDTTRKEKRGIVIGGRGLGWASREKNDGLRRLIPGLNCCDLPSTKDCGHGRCRVHSLRGFEKRAEVCAGAQVLLTKGHCLVSCLPSEICVNEISRAKLRSAKAHFYGNAGTNF</sequence>
<gene>
    <name evidence="1" type="ORF">CBR_g38005</name>
</gene>
<protein>
    <submittedName>
        <fullName evidence="1">Uncharacterized protein</fullName>
    </submittedName>
</protein>
<evidence type="ECO:0000313" key="2">
    <source>
        <dbReference type="Proteomes" id="UP000265515"/>
    </source>
</evidence>
<name>A0A388LP61_CHABU</name>
<dbReference type="AlphaFoldDB" id="A0A388LP61"/>
<evidence type="ECO:0000313" key="1">
    <source>
        <dbReference type="EMBL" id="GBG84130.1"/>
    </source>
</evidence>
<comment type="caution">
    <text evidence="1">The sequence shown here is derived from an EMBL/GenBank/DDBJ whole genome shotgun (WGS) entry which is preliminary data.</text>
</comment>
<keyword evidence="2" id="KW-1185">Reference proteome</keyword>
<organism evidence="1 2">
    <name type="scientific">Chara braunii</name>
    <name type="common">Braun's stonewort</name>
    <dbReference type="NCBI Taxonomy" id="69332"/>
    <lineage>
        <taxon>Eukaryota</taxon>
        <taxon>Viridiplantae</taxon>
        <taxon>Streptophyta</taxon>
        <taxon>Charophyceae</taxon>
        <taxon>Charales</taxon>
        <taxon>Characeae</taxon>
        <taxon>Chara</taxon>
    </lineage>
</organism>
<proteinExistence type="predicted"/>
<dbReference type="Proteomes" id="UP000265515">
    <property type="component" value="Unassembled WGS sequence"/>
</dbReference>
<accession>A0A388LP61</accession>